<dbReference type="GO" id="GO:0005525">
    <property type="term" value="F:GTP binding"/>
    <property type="evidence" value="ECO:0007669"/>
    <property type="project" value="UniProtKB-KW"/>
</dbReference>
<dbReference type="InterPro" id="IPR007537">
    <property type="entry name" value="tRNAHis_GuaTrfase_Thg1"/>
</dbReference>
<dbReference type="Pfam" id="PF04446">
    <property type="entry name" value="Thg1"/>
    <property type="match status" value="1"/>
</dbReference>
<evidence type="ECO:0000256" key="6">
    <source>
        <dbReference type="ARBA" id="ARBA00022695"/>
    </source>
</evidence>
<evidence type="ECO:0000256" key="7">
    <source>
        <dbReference type="ARBA" id="ARBA00022723"/>
    </source>
</evidence>
<keyword evidence="10" id="KW-0342">GTP-binding</keyword>
<keyword evidence="4" id="KW-0808">Transferase</keyword>
<dbReference type="InterPro" id="IPR038469">
    <property type="entry name" value="tRNAHis_GuaTrfase_Thg1_sf"/>
</dbReference>
<dbReference type="Gene3D" id="3.30.70.3000">
    <property type="match status" value="3"/>
</dbReference>
<dbReference type="AlphaFoldDB" id="A0AAV5EUS2"/>
<accession>A0AAV5EUS2</accession>
<evidence type="ECO:0000256" key="8">
    <source>
        <dbReference type="ARBA" id="ARBA00022741"/>
    </source>
</evidence>
<comment type="caution">
    <text evidence="13">The sequence shown here is derived from an EMBL/GenBank/DDBJ whole genome shotgun (WGS) entry which is preliminary data.</text>
</comment>
<feature type="domain" description="Thg1 C-terminal" evidence="12">
    <location>
        <begin position="197"/>
        <end position="267"/>
    </location>
</feature>
<keyword evidence="14" id="KW-1185">Reference proteome</keyword>
<organism evidence="13 14">
    <name type="scientific">Eleusine coracana subsp. coracana</name>
    <dbReference type="NCBI Taxonomy" id="191504"/>
    <lineage>
        <taxon>Eukaryota</taxon>
        <taxon>Viridiplantae</taxon>
        <taxon>Streptophyta</taxon>
        <taxon>Embryophyta</taxon>
        <taxon>Tracheophyta</taxon>
        <taxon>Spermatophyta</taxon>
        <taxon>Magnoliopsida</taxon>
        <taxon>Liliopsida</taxon>
        <taxon>Poales</taxon>
        <taxon>Poaceae</taxon>
        <taxon>PACMAD clade</taxon>
        <taxon>Chloridoideae</taxon>
        <taxon>Cynodonteae</taxon>
        <taxon>Eleusininae</taxon>
        <taxon>Eleusine</taxon>
    </lineage>
</organism>
<dbReference type="EC" id="2.7.7.79" evidence="3"/>
<protein>
    <recommendedName>
        <fullName evidence="3">tRNA(His) guanylyltransferase</fullName>
        <ecNumber evidence="3">2.7.7.79</ecNumber>
    </recommendedName>
</protein>
<feature type="domain" description="tRNAHis guanylyltransferase catalytic" evidence="11">
    <location>
        <begin position="6"/>
        <end position="117"/>
    </location>
</feature>
<reference evidence="13" key="1">
    <citation type="journal article" date="2018" name="DNA Res.">
        <title>Multiple hybrid de novo genome assembly of finger millet, an orphan allotetraploid crop.</title>
        <authorList>
            <person name="Hatakeyama M."/>
            <person name="Aluri S."/>
            <person name="Balachadran M.T."/>
            <person name="Sivarajan S.R."/>
            <person name="Patrignani A."/>
            <person name="Gruter S."/>
            <person name="Poveda L."/>
            <person name="Shimizu-Inatsugi R."/>
            <person name="Baeten J."/>
            <person name="Francoijs K.J."/>
            <person name="Nataraja K.N."/>
            <person name="Reddy Y.A.N."/>
            <person name="Phadnis S."/>
            <person name="Ravikumar R.L."/>
            <person name="Schlapbach R."/>
            <person name="Sreeman S.M."/>
            <person name="Shimizu K.K."/>
        </authorList>
    </citation>
    <scope>NUCLEOTIDE SEQUENCE</scope>
</reference>
<reference evidence="13" key="2">
    <citation type="submission" date="2021-12" db="EMBL/GenBank/DDBJ databases">
        <title>Resequencing data analysis of finger millet.</title>
        <authorList>
            <person name="Hatakeyama M."/>
            <person name="Aluri S."/>
            <person name="Balachadran M.T."/>
            <person name="Sivarajan S.R."/>
            <person name="Poveda L."/>
            <person name="Shimizu-Inatsugi R."/>
            <person name="Schlapbach R."/>
            <person name="Sreeman S.M."/>
            <person name="Shimizu K.K."/>
        </authorList>
    </citation>
    <scope>NUCLEOTIDE SEQUENCE</scope>
</reference>
<evidence type="ECO:0000256" key="9">
    <source>
        <dbReference type="ARBA" id="ARBA00022842"/>
    </source>
</evidence>
<dbReference type="Pfam" id="PF14413">
    <property type="entry name" value="Thg1C"/>
    <property type="match status" value="1"/>
</dbReference>
<dbReference type="EMBL" id="BQKI01000079">
    <property type="protein sequence ID" value="GJN26277.1"/>
    <property type="molecule type" value="Genomic_DNA"/>
</dbReference>
<evidence type="ECO:0000256" key="3">
    <source>
        <dbReference type="ARBA" id="ARBA00012511"/>
    </source>
</evidence>
<evidence type="ECO:0000259" key="11">
    <source>
        <dbReference type="Pfam" id="PF04446"/>
    </source>
</evidence>
<evidence type="ECO:0000256" key="5">
    <source>
        <dbReference type="ARBA" id="ARBA00022694"/>
    </source>
</evidence>
<dbReference type="GO" id="GO:0006400">
    <property type="term" value="P:tRNA modification"/>
    <property type="evidence" value="ECO:0007669"/>
    <property type="project" value="InterPro"/>
</dbReference>
<dbReference type="GO" id="GO:0008193">
    <property type="term" value="F:tRNA guanylyltransferase activity"/>
    <property type="evidence" value="ECO:0007669"/>
    <property type="project" value="UniProtKB-EC"/>
</dbReference>
<sequence length="304" mass="35676">MANSEYEYVKREFEFDRRLPPSNWIVVRIDGCHFHRFSKIHAFEKPNDENALKLMNACAIAMLEKFPDIVFAYGVSDEYSKILSLCVSYFSSVYVMKWKDFFPNKELKEPPYFDARAGTFSKDKNELLAQQFQMNYDDEPAMFRKGSSVYREKVETVVKVDDYGDPIKRIRLILTVAHVDIIGSEFWQNHQHILREGHTGNQYNTCYWMLVKSGTSEKEAHETLKGTLSKDKNELLFQQFQINYNNEPAMFRKGSCVFRQKVEELARVQGSDNGVTIERWDVKVDHVDMGPGFWQKHPWIFLGE</sequence>
<comment type="cofactor">
    <cofactor evidence="1">
        <name>Mg(2+)</name>
        <dbReference type="ChEBI" id="CHEBI:18420"/>
    </cofactor>
</comment>
<dbReference type="Proteomes" id="UP001054889">
    <property type="component" value="Unassembled WGS sequence"/>
</dbReference>
<evidence type="ECO:0000256" key="10">
    <source>
        <dbReference type="ARBA" id="ARBA00023134"/>
    </source>
</evidence>
<dbReference type="GO" id="GO:0000287">
    <property type="term" value="F:magnesium ion binding"/>
    <property type="evidence" value="ECO:0007669"/>
    <property type="project" value="InterPro"/>
</dbReference>
<keyword evidence="6" id="KW-0548">Nucleotidyltransferase</keyword>
<evidence type="ECO:0000313" key="13">
    <source>
        <dbReference type="EMBL" id="GJN26277.1"/>
    </source>
</evidence>
<comment type="similarity">
    <text evidence="2">Belongs to the tRNA(His) guanylyltransferase family.</text>
</comment>
<keyword evidence="8" id="KW-0547">Nucleotide-binding</keyword>
<proteinExistence type="inferred from homology"/>
<evidence type="ECO:0000256" key="1">
    <source>
        <dbReference type="ARBA" id="ARBA00001946"/>
    </source>
</evidence>
<dbReference type="PANTHER" id="PTHR12729">
    <property type="entry name" value="TRNA(HIS) GUANYLYLTRANSFERASE-RELATED"/>
    <property type="match status" value="1"/>
</dbReference>
<keyword evidence="9" id="KW-0460">Magnesium</keyword>
<keyword evidence="7" id="KW-0479">Metal-binding</keyword>
<evidence type="ECO:0000313" key="14">
    <source>
        <dbReference type="Proteomes" id="UP001054889"/>
    </source>
</evidence>
<evidence type="ECO:0000259" key="12">
    <source>
        <dbReference type="Pfam" id="PF14413"/>
    </source>
</evidence>
<gene>
    <name evidence="13" type="primary">gb14198</name>
    <name evidence="13" type="ORF">PR202_gb14198</name>
</gene>
<evidence type="ECO:0000256" key="2">
    <source>
        <dbReference type="ARBA" id="ARBA00010113"/>
    </source>
</evidence>
<dbReference type="InterPro" id="IPR024956">
    <property type="entry name" value="tRNAHis_GuaTrfase_cat"/>
</dbReference>
<keyword evidence="5" id="KW-0819">tRNA processing</keyword>
<dbReference type="PANTHER" id="PTHR12729:SF6">
    <property type="entry name" value="TRNA(HIS) GUANYLYLTRANSFERASE-RELATED"/>
    <property type="match status" value="1"/>
</dbReference>
<dbReference type="InterPro" id="IPR025845">
    <property type="entry name" value="Thg1_C_dom"/>
</dbReference>
<name>A0AAV5EUS2_ELECO</name>
<evidence type="ECO:0000256" key="4">
    <source>
        <dbReference type="ARBA" id="ARBA00022679"/>
    </source>
</evidence>